<dbReference type="EMBL" id="JAUTXU010000116">
    <property type="protein sequence ID" value="KAK3706819.1"/>
    <property type="molecule type" value="Genomic_DNA"/>
</dbReference>
<accession>A0ACC3MYZ4</accession>
<name>A0ACC3MYZ4_9PEZI</name>
<gene>
    <name evidence="1" type="ORF">LTR37_012498</name>
</gene>
<proteinExistence type="predicted"/>
<dbReference type="Proteomes" id="UP001281147">
    <property type="component" value="Unassembled WGS sequence"/>
</dbReference>
<reference evidence="1" key="1">
    <citation type="submission" date="2023-07" db="EMBL/GenBank/DDBJ databases">
        <title>Black Yeasts Isolated from many extreme environments.</title>
        <authorList>
            <person name="Coleine C."/>
            <person name="Stajich J.E."/>
            <person name="Selbmann L."/>
        </authorList>
    </citation>
    <scope>NUCLEOTIDE SEQUENCE</scope>
    <source>
        <strain evidence="1">CCFEE 5714</strain>
    </source>
</reference>
<keyword evidence="2" id="KW-1185">Reference proteome</keyword>
<comment type="caution">
    <text evidence="1">The sequence shown here is derived from an EMBL/GenBank/DDBJ whole genome shotgun (WGS) entry which is preliminary data.</text>
</comment>
<organism evidence="1 2">
    <name type="scientific">Vermiconidia calcicola</name>
    <dbReference type="NCBI Taxonomy" id="1690605"/>
    <lineage>
        <taxon>Eukaryota</taxon>
        <taxon>Fungi</taxon>
        <taxon>Dikarya</taxon>
        <taxon>Ascomycota</taxon>
        <taxon>Pezizomycotina</taxon>
        <taxon>Dothideomycetes</taxon>
        <taxon>Dothideomycetidae</taxon>
        <taxon>Mycosphaerellales</taxon>
        <taxon>Extremaceae</taxon>
        <taxon>Vermiconidia</taxon>
    </lineage>
</organism>
<evidence type="ECO:0000313" key="2">
    <source>
        <dbReference type="Proteomes" id="UP001281147"/>
    </source>
</evidence>
<protein>
    <submittedName>
        <fullName evidence="1">Uncharacterized protein</fullName>
    </submittedName>
</protein>
<sequence>MDSDAASSTPLTVEVLPTKKDIEHARSQLISSLPEKGIGLEQIEKHMRNDLVPGFNKPNKSPNFYGFVTGGTTPASLLGDHIAVENDQNVQVFLPKETIAIEVEDRALNMVCDLLNLSSDDWPHRTFTTGATASNIVGLACGREFVLKASVAEHGLREAMRIAGVEQFQVLTTVPHSTLRKAASIVGLGRACVRDVGLAEAPHRFDTEALRSALSSSKVASIVAISCAEVNTGLFATNGEEMKQIRQLCDQYGAWLHVDAAFGLLARVLPHTEEYAALVEGVEGLELADSITGDAHKLLNVPYDCGIFLSRHLALGTNVFQNTNAAYLSVAAGAEELQRIVPSPLNIGLENSRRFRALPVYATLAAYGREGYRDMMQRQIGLARAIASFIASSPFYELLPDDHSIDRTYIIVLFRAKDDEANATLVQRVNDTRRVYLSGTQWNGRPAARFAIATWQVQIERDLAVIKEILQEVVQRQ</sequence>
<evidence type="ECO:0000313" key="1">
    <source>
        <dbReference type="EMBL" id="KAK3706819.1"/>
    </source>
</evidence>